<dbReference type="InterPro" id="IPR014729">
    <property type="entry name" value="Rossmann-like_a/b/a_fold"/>
</dbReference>
<dbReference type="SUPFAM" id="SSF52374">
    <property type="entry name" value="Nucleotidylyl transferase"/>
    <property type="match status" value="1"/>
</dbReference>
<gene>
    <name evidence="1" type="ORF">G3M48_004813</name>
</gene>
<evidence type="ECO:0000313" key="1">
    <source>
        <dbReference type="EMBL" id="KAK8145174.1"/>
    </source>
</evidence>
<keyword evidence="2" id="KW-1185">Reference proteome</keyword>
<dbReference type="Gene3D" id="3.40.50.620">
    <property type="entry name" value="HUPs"/>
    <property type="match status" value="1"/>
</dbReference>
<dbReference type="GO" id="GO:0015937">
    <property type="term" value="P:coenzyme A biosynthetic process"/>
    <property type="evidence" value="ECO:0007669"/>
    <property type="project" value="TreeGrafter"/>
</dbReference>
<protein>
    <recommendedName>
        <fullName evidence="3">Cytidyltransferase-like domain-containing protein</fullName>
    </recommendedName>
</protein>
<reference evidence="1 2" key="1">
    <citation type="submission" date="2020-02" db="EMBL/GenBank/DDBJ databases">
        <title>Comparative genomics of the hypocrealean fungal genus Beauvera.</title>
        <authorList>
            <person name="Showalter D.N."/>
            <person name="Bushley K.E."/>
            <person name="Rehner S.A."/>
        </authorList>
    </citation>
    <scope>NUCLEOTIDE SEQUENCE [LARGE SCALE GENOMIC DNA]</scope>
    <source>
        <strain evidence="1 2">ARSEF4384</strain>
    </source>
</reference>
<dbReference type="PANTHER" id="PTHR10695">
    <property type="entry name" value="DEPHOSPHO-COA KINASE-RELATED"/>
    <property type="match status" value="1"/>
</dbReference>
<accession>A0AAW0RTH8</accession>
<sequence length="534" mass="56837">MAGSTGAAKEPLYLGPARAPESLPITRGKAFSIVHLCHRLVQLLNFTIQIDTIFQPETTHHLVRLFPRNSYSAHQMTPTPSPPPPALLLLPPPPPPSSPSTRLALNSLYHAPLSAVLATLAAQSRQTRRPVLLLVAVAAPILTRDPRRRGDDDDGTSSVVRWRAAQSLLAGVYSIIAALCAEQGVQADLGSAPTATAGSVDARVVLVDHERGRSYRRRATDESPHHQAYNGTAVLDLAGFATTVRGPWDKIFHPSSESGYELLKAYLLLAEDRQVFKQGQMVPVPGGISISPAAGATTTTTGKEADREVDTQENKSYDTVILGGTFDHLHPGHKLLLHGTVLLLQLPRPGQTSSPSTIIIGVSGDPMLQNKKFADELESWDTRSRSVLAFLASTLHASPPGEAAASAAVTPSSYRVERVAAGPSGGPELQAVYADGAVRVRCTVLEDPFGPTVDEELIGAICVSGETRGGGRAVNEKRAAKGWHALDAYEVDVLDTRGIVEDGGGGREEEDFAAKISSTAIRQQRAEAKAKAQI</sequence>
<dbReference type="Proteomes" id="UP001397290">
    <property type="component" value="Unassembled WGS sequence"/>
</dbReference>
<dbReference type="AlphaFoldDB" id="A0AAW0RTH8"/>
<dbReference type="GO" id="GO:0004140">
    <property type="term" value="F:dephospho-CoA kinase activity"/>
    <property type="evidence" value="ECO:0007669"/>
    <property type="project" value="TreeGrafter"/>
</dbReference>
<name>A0AAW0RTH8_9HYPO</name>
<organism evidence="1 2">
    <name type="scientific">Beauveria asiatica</name>
    <dbReference type="NCBI Taxonomy" id="1069075"/>
    <lineage>
        <taxon>Eukaryota</taxon>
        <taxon>Fungi</taxon>
        <taxon>Dikarya</taxon>
        <taxon>Ascomycota</taxon>
        <taxon>Pezizomycotina</taxon>
        <taxon>Sordariomycetes</taxon>
        <taxon>Hypocreomycetidae</taxon>
        <taxon>Hypocreales</taxon>
        <taxon>Cordycipitaceae</taxon>
        <taxon>Beauveria</taxon>
    </lineage>
</organism>
<comment type="caution">
    <text evidence="1">The sequence shown here is derived from an EMBL/GenBank/DDBJ whole genome shotgun (WGS) entry which is preliminary data.</text>
</comment>
<proteinExistence type="predicted"/>
<evidence type="ECO:0008006" key="3">
    <source>
        <dbReference type="Google" id="ProtNLM"/>
    </source>
</evidence>
<evidence type="ECO:0000313" key="2">
    <source>
        <dbReference type="Proteomes" id="UP001397290"/>
    </source>
</evidence>
<dbReference type="EMBL" id="JAAHCF010000314">
    <property type="protein sequence ID" value="KAK8145174.1"/>
    <property type="molecule type" value="Genomic_DNA"/>
</dbReference>
<dbReference type="PANTHER" id="PTHR10695:SF46">
    <property type="entry name" value="BIFUNCTIONAL COENZYME A SYNTHASE-RELATED"/>
    <property type="match status" value="1"/>
</dbReference>